<dbReference type="RefSeq" id="WP_191191666.1">
    <property type="nucleotide sequence ID" value="NZ_JACWMY010000016.1"/>
</dbReference>
<feature type="signal peptide" evidence="2">
    <location>
        <begin position="1"/>
        <end position="21"/>
    </location>
</feature>
<dbReference type="Pfam" id="PF09697">
    <property type="entry name" value="Porph_ging"/>
    <property type="match status" value="1"/>
</dbReference>
<dbReference type="EMBL" id="JACWMY010000016">
    <property type="protein sequence ID" value="MBD1367031.1"/>
    <property type="molecule type" value="Genomic_DNA"/>
</dbReference>
<feature type="chain" id="PRO_5046779925" evidence="2">
    <location>
        <begin position="22"/>
        <end position="291"/>
    </location>
</feature>
<dbReference type="InterPro" id="IPR005901">
    <property type="entry name" value="GLPGLI"/>
</dbReference>
<feature type="compositionally biased region" description="Polar residues" evidence="1">
    <location>
        <begin position="264"/>
        <end position="284"/>
    </location>
</feature>
<evidence type="ECO:0000256" key="2">
    <source>
        <dbReference type="SAM" id="SignalP"/>
    </source>
</evidence>
<feature type="region of interest" description="Disordered" evidence="1">
    <location>
        <begin position="234"/>
        <end position="291"/>
    </location>
</feature>
<proteinExistence type="predicted"/>
<dbReference type="Proteomes" id="UP000606600">
    <property type="component" value="Unassembled WGS sequence"/>
</dbReference>
<protein>
    <submittedName>
        <fullName evidence="3">GLPGLI family protein</fullName>
    </submittedName>
</protein>
<gene>
    <name evidence="3" type="ORF">IDJ77_24685</name>
</gene>
<sequence length="291" mass="32307">MKKLLFTLACTLCLTSGFAQKPDVAIGKATYELTHIRDTANREKPYKETMVLLLGRNASVYRSVTKQLQDEMLSSQIASQVKNATDPNHLNLTITGGGAVTNEEFYQYANTKKLYTEQQIVNYYLVEEALPVINWKIGTDTLSFGTLHCQKATGIFKGRVYEAWFCPELPFRNGPWKLNGLPGLIVEVADTKREVIFKFAGFEDISNTNQTILPPAADIKTTVKDLQRLQEARAKDPVGFPKASNGGGGTRITGMRMGDIDPSKIQSITVNKSPTANARENNNPMELPEKK</sequence>
<evidence type="ECO:0000256" key="1">
    <source>
        <dbReference type="SAM" id="MobiDB-lite"/>
    </source>
</evidence>
<evidence type="ECO:0000313" key="4">
    <source>
        <dbReference type="Proteomes" id="UP000606600"/>
    </source>
</evidence>
<evidence type="ECO:0000313" key="3">
    <source>
        <dbReference type="EMBL" id="MBD1367031.1"/>
    </source>
</evidence>
<dbReference type="NCBIfam" id="TIGR01200">
    <property type="entry name" value="GLPGLI"/>
    <property type="match status" value="1"/>
</dbReference>
<reference evidence="3 4" key="1">
    <citation type="submission" date="2020-09" db="EMBL/GenBank/DDBJ databases">
        <title>Novel species of Mucilaginibacter isolated from a glacier on the Tibetan Plateau.</title>
        <authorList>
            <person name="Liu Q."/>
            <person name="Xin Y.-H."/>
        </authorList>
    </citation>
    <scope>NUCLEOTIDE SEQUENCE [LARGE SCALE GENOMIC DNA]</scope>
    <source>
        <strain evidence="3 4">ZT4R22</strain>
    </source>
</reference>
<comment type="caution">
    <text evidence="3">The sequence shown here is derived from an EMBL/GenBank/DDBJ whole genome shotgun (WGS) entry which is preliminary data.</text>
</comment>
<keyword evidence="2" id="KW-0732">Signal</keyword>
<name>A0ABR7WXK6_9SPHI</name>
<keyword evidence="4" id="KW-1185">Reference proteome</keyword>
<organism evidence="3 4">
    <name type="scientific">Mucilaginibacter pankratovii</name>
    <dbReference type="NCBI Taxonomy" id="2772110"/>
    <lineage>
        <taxon>Bacteria</taxon>
        <taxon>Pseudomonadati</taxon>
        <taxon>Bacteroidota</taxon>
        <taxon>Sphingobacteriia</taxon>
        <taxon>Sphingobacteriales</taxon>
        <taxon>Sphingobacteriaceae</taxon>
        <taxon>Mucilaginibacter</taxon>
    </lineage>
</organism>
<accession>A0ABR7WXK6</accession>